<proteinExistence type="predicted"/>
<evidence type="ECO:0000313" key="1">
    <source>
        <dbReference type="EMBL" id="KAJ9078635.1"/>
    </source>
</evidence>
<keyword evidence="2" id="KW-1185">Reference proteome</keyword>
<accession>A0ACC2TVS9</accession>
<reference evidence="1" key="1">
    <citation type="submission" date="2022-04" db="EMBL/GenBank/DDBJ databases">
        <title>Genome of the entomopathogenic fungus Entomophthora muscae.</title>
        <authorList>
            <person name="Elya C."/>
            <person name="Lovett B.R."/>
            <person name="Lee E."/>
            <person name="Macias A.M."/>
            <person name="Hajek A.E."/>
            <person name="De Bivort B.L."/>
            <person name="Kasson M.T."/>
            <person name="De Fine Licht H.H."/>
            <person name="Stajich J.E."/>
        </authorList>
    </citation>
    <scope>NUCLEOTIDE SEQUENCE</scope>
    <source>
        <strain evidence="1">Berkeley</strain>
    </source>
</reference>
<dbReference type="EMBL" id="QTSX02002142">
    <property type="protein sequence ID" value="KAJ9078635.1"/>
    <property type="molecule type" value="Genomic_DNA"/>
</dbReference>
<sequence length="88" mass="9753">MGLKPIDNKSEQYGVPVDVGFWGGSKPLLPSCKEWGSYYNGQKYFAVAGLGGIPEQAWGGRRDAKRTKLGYTRFALLQHPAWVHVQVS</sequence>
<organism evidence="1 2">
    <name type="scientific">Entomophthora muscae</name>
    <dbReference type="NCBI Taxonomy" id="34485"/>
    <lineage>
        <taxon>Eukaryota</taxon>
        <taxon>Fungi</taxon>
        <taxon>Fungi incertae sedis</taxon>
        <taxon>Zoopagomycota</taxon>
        <taxon>Entomophthoromycotina</taxon>
        <taxon>Entomophthoromycetes</taxon>
        <taxon>Entomophthorales</taxon>
        <taxon>Entomophthoraceae</taxon>
        <taxon>Entomophthora</taxon>
    </lineage>
</organism>
<evidence type="ECO:0000313" key="2">
    <source>
        <dbReference type="Proteomes" id="UP001165960"/>
    </source>
</evidence>
<comment type="caution">
    <text evidence="1">The sequence shown here is derived from an EMBL/GenBank/DDBJ whole genome shotgun (WGS) entry which is preliminary data.</text>
</comment>
<dbReference type="Proteomes" id="UP001165960">
    <property type="component" value="Unassembled WGS sequence"/>
</dbReference>
<gene>
    <name evidence="1" type="ORF">DSO57_1004899</name>
</gene>
<protein>
    <submittedName>
        <fullName evidence="1">Uncharacterized protein</fullName>
    </submittedName>
</protein>
<name>A0ACC2TVS9_9FUNG</name>